<evidence type="ECO:0000313" key="4">
    <source>
        <dbReference type="Proteomes" id="UP000195402"/>
    </source>
</evidence>
<gene>
    <name evidence="3" type="ORF">BVC80_9001g28</name>
</gene>
<dbReference type="PANTHER" id="PTHR15818">
    <property type="entry name" value="G PATCH AND KOW-CONTAINING"/>
    <property type="match status" value="1"/>
</dbReference>
<dbReference type="PANTHER" id="PTHR15818:SF2">
    <property type="entry name" value="G-PATCH DOMAIN AND KOW MOTIFS-CONTAINING PROTEIN"/>
    <property type="match status" value="1"/>
</dbReference>
<evidence type="ECO:0000259" key="2">
    <source>
        <dbReference type="SMART" id="SM00739"/>
    </source>
</evidence>
<feature type="region of interest" description="Disordered" evidence="1">
    <location>
        <begin position="28"/>
        <end position="48"/>
    </location>
</feature>
<name>A0A200QLV6_MACCD</name>
<dbReference type="GO" id="GO:0005681">
    <property type="term" value="C:spliceosomal complex"/>
    <property type="evidence" value="ECO:0007669"/>
    <property type="project" value="TreeGrafter"/>
</dbReference>
<dbReference type="FunCoup" id="A0A200QLV6">
    <property type="interactions" value="3230"/>
</dbReference>
<feature type="compositionally biased region" description="Basic and acidic residues" evidence="1">
    <location>
        <begin position="159"/>
        <end position="169"/>
    </location>
</feature>
<reference evidence="3 4" key="1">
    <citation type="journal article" date="2017" name="Mol. Plant">
        <title>The Genome of Medicinal Plant Macleaya cordata Provides New Insights into Benzylisoquinoline Alkaloids Metabolism.</title>
        <authorList>
            <person name="Liu X."/>
            <person name="Liu Y."/>
            <person name="Huang P."/>
            <person name="Ma Y."/>
            <person name="Qing Z."/>
            <person name="Tang Q."/>
            <person name="Cao H."/>
            <person name="Cheng P."/>
            <person name="Zheng Y."/>
            <person name="Yuan Z."/>
            <person name="Zhou Y."/>
            <person name="Liu J."/>
            <person name="Tang Z."/>
            <person name="Zhuo Y."/>
            <person name="Zhang Y."/>
            <person name="Yu L."/>
            <person name="Huang J."/>
            <person name="Yang P."/>
            <person name="Peng Q."/>
            <person name="Zhang J."/>
            <person name="Jiang W."/>
            <person name="Zhang Z."/>
            <person name="Lin K."/>
            <person name="Ro D.K."/>
            <person name="Chen X."/>
            <person name="Xiong X."/>
            <person name="Shang Y."/>
            <person name="Huang S."/>
            <person name="Zeng J."/>
        </authorList>
    </citation>
    <scope>NUCLEOTIDE SEQUENCE [LARGE SCALE GENOMIC DNA]</scope>
    <source>
        <strain evidence="4">cv. BLH2017</strain>
        <tissue evidence="3">Root</tissue>
    </source>
</reference>
<dbReference type="Gene3D" id="2.30.30.140">
    <property type="match status" value="1"/>
</dbReference>
<comment type="caution">
    <text evidence="3">The sequence shown here is derived from an EMBL/GenBank/DDBJ whole genome shotgun (WGS) entry which is preliminary data.</text>
</comment>
<dbReference type="InterPro" id="IPR045166">
    <property type="entry name" value="Spp2-like"/>
</dbReference>
<keyword evidence="4" id="KW-1185">Reference proteome</keyword>
<dbReference type="InParanoid" id="A0A200QLV6"/>
<sequence>MDGKKGKGLEGMPRKMLKLFSMLGGLEEKGRNSGPQLVAPKGPDGQTRHVVGIDEKLVPREEANGVVGKVVRIVGGRHVGLKGKVVSKLGDDSKSSSTVVLKLLRSGEEFTVGEDEVAELGSVKEENYLRKLQEAKVRGSKDDRRHDERRDSWSCWGSGKKDEGIADRRNNKKRNREGERGSETKHDNGELHRREKERSEPVSWLTSHIRVRIVSKDYRGGKLYLKKGEIVDVVGPKTCDISIDESRELIQGVKQDILETAIPRRGGPVLVLYGKHKGVFGNLVERDMEKETGVVHDADGHALLNVRLEQIAEYLGDPSYIGY</sequence>
<feature type="domain" description="KOW" evidence="2">
    <location>
        <begin position="262"/>
        <end position="289"/>
    </location>
</feature>
<dbReference type="OMA" id="VIHSAPR"/>
<feature type="domain" description="KOW" evidence="2">
    <location>
        <begin position="64"/>
        <end position="91"/>
    </location>
</feature>
<dbReference type="GO" id="GO:0000398">
    <property type="term" value="P:mRNA splicing, via spliceosome"/>
    <property type="evidence" value="ECO:0007669"/>
    <property type="project" value="InterPro"/>
</dbReference>
<protein>
    <submittedName>
        <fullName evidence="3">KOW</fullName>
    </submittedName>
</protein>
<dbReference type="STRING" id="56857.A0A200QLV6"/>
<organism evidence="3 4">
    <name type="scientific">Macleaya cordata</name>
    <name type="common">Five-seeded plume-poppy</name>
    <name type="synonym">Bocconia cordata</name>
    <dbReference type="NCBI Taxonomy" id="56857"/>
    <lineage>
        <taxon>Eukaryota</taxon>
        <taxon>Viridiplantae</taxon>
        <taxon>Streptophyta</taxon>
        <taxon>Embryophyta</taxon>
        <taxon>Tracheophyta</taxon>
        <taxon>Spermatophyta</taxon>
        <taxon>Magnoliopsida</taxon>
        <taxon>Ranunculales</taxon>
        <taxon>Papaveraceae</taxon>
        <taxon>Papaveroideae</taxon>
        <taxon>Macleaya</taxon>
    </lineage>
</organism>
<feature type="compositionally biased region" description="Basic and acidic residues" evidence="1">
    <location>
        <begin position="176"/>
        <end position="199"/>
    </location>
</feature>
<dbReference type="Proteomes" id="UP000195402">
    <property type="component" value="Unassembled WGS sequence"/>
</dbReference>
<dbReference type="SMART" id="SM00739">
    <property type="entry name" value="KOW"/>
    <property type="match status" value="2"/>
</dbReference>
<feature type="compositionally biased region" description="Basic and acidic residues" evidence="1">
    <location>
        <begin position="135"/>
        <end position="152"/>
    </location>
</feature>
<dbReference type="OrthoDB" id="5577072at2759"/>
<feature type="region of interest" description="Disordered" evidence="1">
    <location>
        <begin position="135"/>
        <end position="199"/>
    </location>
</feature>
<accession>A0A200QLV6</accession>
<proteinExistence type="predicted"/>
<evidence type="ECO:0000313" key="3">
    <source>
        <dbReference type="EMBL" id="OVA11450.1"/>
    </source>
</evidence>
<dbReference type="AlphaFoldDB" id="A0A200QLV6"/>
<evidence type="ECO:0000256" key="1">
    <source>
        <dbReference type="SAM" id="MobiDB-lite"/>
    </source>
</evidence>
<dbReference type="InterPro" id="IPR005824">
    <property type="entry name" value="KOW"/>
</dbReference>
<dbReference type="EMBL" id="MVGT01001695">
    <property type="protein sequence ID" value="OVA11450.1"/>
    <property type="molecule type" value="Genomic_DNA"/>
</dbReference>
<dbReference type="Pfam" id="PF25088">
    <property type="entry name" value="GPKOW_C"/>
    <property type="match status" value="1"/>
</dbReference>